<accession>A0A840SID0</accession>
<dbReference type="Proteomes" id="UP000593591">
    <property type="component" value="Chromosome"/>
</dbReference>
<evidence type="ECO:0000256" key="5">
    <source>
        <dbReference type="ARBA" id="ARBA00023110"/>
    </source>
</evidence>
<evidence type="ECO:0000256" key="7">
    <source>
        <dbReference type="ARBA" id="ARBA00023235"/>
    </source>
</evidence>
<comment type="catalytic activity">
    <reaction evidence="1 9 10">
        <text>[protein]-peptidylproline (omega=180) = [protein]-peptidylproline (omega=0)</text>
        <dbReference type="Rhea" id="RHEA:16237"/>
        <dbReference type="Rhea" id="RHEA-COMP:10747"/>
        <dbReference type="Rhea" id="RHEA-COMP:10748"/>
        <dbReference type="ChEBI" id="CHEBI:83833"/>
        <dbReference type="ChEBI" id="CHEBI:83834"/>
        <dbReference type="EC" id="5.2.1.8"/>
    </reaction>
</comment>
<dbReference type="RefSeq" id="WP_184652583.1">
    <property type="nucleotide sequence ID" value="NZ_JACHFR010000002.1"/>
</dbReference>
<reference evidence="13 15" key="1">
    <citation type="submission" date="2018-08" db="EMBL/GenBank/DDBJ databases">
        <title>The first complete genome of Treponema rectale (CHPAT), a commensal spirochete of the bovine rectum.</title>
        <authorList>
            <person name="Staton G.J."/>
            <person name="Clegg S.R."/>
            <person name="Carter S.D."/>
            <person name="Radford A.D."/>
            <person name="Darby A."/>
            <person name="Hall N."/>
            <person name="Birtles R.J."/>
            <person name="Evans N.J."/>
        </authorList>
    </citation>
    <scope>NUCLEOTIDE SEQUENCE [LARGE SCALE GENOMIC DNA]</scope>
    <source>
        <strain evidence="13 15">CHPA</strain>
    </source>
</reference>
<dbReference type="Proteomes" id="UP000578697">
    <property type="component" value="Unassembled WGS sequence"/>
</dbReference>
<evidence type="ECO:0000313" key="12">
    <source>
        <dbReference type="EMBL" id="MBB5219161.1"/>
    </source>
</evidence>
<keyword evidence="6" id="KW-0143">Chaperone</keyword>
<dbReference type="EC" id="5.2.1.8" evidence="10"/>
<feature type="domain" description="PPIase FKBP-type" evidence="11">
    <location>
        <begin position="6"/>
        <end position="80"/>
    </location>
</feature>
<keyword evidence="5 9" id="KW-0697">Rotamase</keyword>
<evidence type="ECO:0000256" key="10">
    <source>
        <dbReference type="RuleBase" id="RU003915"/>
    </source>
</evidence>
<evidence type="ECO:0000256" key="3">
    <source>
        <dbReference type="ARBA" id="ARBA00006577"/>
    </source>
</evidence>
<dbReference type="EMBL" id="CP031517">
    <property type="protein sequence ID" value="QOS40941.1"/>
    <property type="molecule type" value="Genomic_DNA"/>
</dbReference>
<keyword evidence="14" id="KW-1185">Reference proteome</keyword>
<dbReference type="AlphaFoldDB" id="A0A840SID0"/>
<keyword evidence="4" id="KW-0963">Cytoplasm</keyword>
<sequence>MQITKNKFVQIHYTLKDDAGDLIDSSVEKEPLSYIHGNNYLLPKLESELEGKNPGDKFSAVLEPADGYGERDERMVAKVPRENFDTSMPIEVGMQFQADTPVGPQIVKVTEVNDATVTVDANHELAGVRLHFDIEVIDVRDATEDEINALSQGCGCGGCGGDCGGDCSCDGGCGGGCGGCAG</sequence>
<dbReference type="Pfam" id="PF00254">
    <property type="entry name" value="FKBP_C"/>
    <property type="match status" value="1"/>
</dbReference>
<evidence type="ECO:0000256" key="8">
    <source>
        <dbReference type="ARBA" id="ARBA00037071"/>
    </source>
</evidence>
<keyword evidence="7 9" id="KW-0413">Isomerase</keyword>
<dbReference type="InterPro" id="IPR046357">
    <property type="entry name" value="PPIase_dom_sf"/>
</dbReference>
<dbReference type="GO" id="GO:0005737">
    <property type="term" value="C:cytoplasm"/>
    <property type="evidence" value="ECO:0007669"/>
    <property type="project" value="UniProtKB-SubCell"/>
</dbReference>
<comment type="function">
    <text evidence="8">Also involved in hydrogenase metallocenter assembly, probably by participating in the nickel insertion step. This function in hydrogenase biosynthesis requires chaperone activity and the presence of the metal-binding domain, but not PPIase activity.</text>
</comment>
<dbReference type="PROSITE" id="PS50059">
    <property type="entry name" value="FKBP_PPIASE"/>
    <property type="match status" value="1"/>
</dbReference>
<proteinExistence type="inferred from homology"/>
<evidence type="ECO:0000313" key="14">
    <source>
        <dbReference type="Proteomes" id="UP000578697"/>
    </source>
</evidence>
<dbReference type="GO" id="GO:0042026">
    <property type="term" value="P:protein refolding"/>
    <property type="evidence" value="ECO:0007669"/>
    <property type="project" value="UniProtKB-ARBA"/>
</dbReference>
<name>A0A840SID0_9SPIR</name>
<dbReference type="PANTHER" id="PTHR47861:SF3">
    <property type="entry name" value="FKBP-TYPE PEPTIDYL-PROLYL CIS-TRANS ISOMERASE SLYD"/>
    <property type="match status" value="1"/>
</dbReference>
<dbReference type="PANTHER" id="PTHR47861">
    <property type="entry name" value="FKBP-TYPE PEPTIDYL-PROLYL CIS-TRANS ISOMERASE SLYD"/>
    <property type="match status" value="1"/>
</dbReference>
<comment type="subcellular location">
    <subcellularLocation>
        <location evidence="2">Cytoplasm</location>
    </subcellularLocation>
</comment>
<dbReference type="InterPro" id="IPR001179">
    <property type="entry name" value="PPIase_FKBP_dom"/>
</dbReference>
<evidence type="ECO:0000259" key="11">
    <source>
        <dbReference type="PROSITE" id="PS50059"/>
    </source>
</evidence>
<protein>
    <recommendedName>
        <fullName evidence="10">Peptidyl-prolyl cis-trans isomerase</fullName>
        <ecNumber evidence="10">5.2.1.8</ecNumber>
    </recommendedName>
</protein>
<evidence type="ECO:0000313" key="15">
    <source>
        <dbReference type="Proteomes" id="UP000593591"/>
    </source>
</evidence>
<evidence type="ECO:0000256" key="4">
    <source>
        <dbReference type="ARBA" id="ARBA00022490"/>
    </source>
</evidence>
<dbReference type="Gene3D" id="3.10.50.40">
    <property type="match status" value="1"/>
</dbReference>
<dbReference type="GO" id="GO:0003755">
    <property type="term" value="F:peptidyl-prolyl cis-trans isomerase activity"/>
    <property type="evidence" value="ECO:0007669"/>
    <property type="project" value="UniProtKB-UniRule"/>
</dbReference>
<evidence type="ECO:0000256" key="1">
    <source>
        <dbReference type="ARBA" id="ARBA00000971"/>
    </source>
</evidence>
<organism evidence="12 14">
    <name type="scientific">Treponema rectale</name>
    <dbReference type="NCBI Taxonomy" id="744512"/>
    <lineage>
        <taxon>Bacteria</taxon>
        <taxon>Pseudomonadati</taxon>
        <taxon>Spirochaetota</taxon>
        <taxon>Spirochaetia</taxon>
        <taxon>Spirochaetales</taxon>
        <taxon>Treponemataceae</taxon>
        <taxon>Treponema</taxon>
    </lineage>
</organism>
<dbReference type="KEGG" id="trc:DYE49_10985"/>
<evidence type="ECO:0000256" key="6">
    <source>
        <dbReference type="ARBA" id="ARBA00023186"/>
    </source>
</evidence>
<evidence type="ECO:0000256" key="9">
    <source>
        <dbReference type="PROSITE-ProRule" id="PRU00277"/>
    </source>
</evidence>
<gene>
    <name evidence="13" type="ORF">DYE49_10985</name>
    <name evidence="12" type="ORF">HNP77_001530</name>
</gene>
<evidence type="ECO:0000256" key="2">
    <source>
        <dbReference type="ARBA" id="ARBA00004496"/>
    </source>
</evidence>
<reference evidence="12 14" key="2">
    <citation type="submission" date="2020-08" db="EMBL/GenBank/DDBJ databases">
        <title>Genomic Encyclopedia of Type Strains, Phase IV (KMG-IV): sequencing the most valuable type-strain genomes for metagenomic binning, comparative biology and taxonomic classification.</title>
        <authorList>
            <person name="Goeker M."/>
        </authorList>
    </citation>
    <scope>NUCLEOTIDE SEQUENCE [LARGE SCALE GENOMIC DNA]</scope>
    <source>
        <strain evidence="12 14">DSM 103679</strain>
    </source>
</reference>
<dbReference type="EMBL" id="JACHFR010000002">
    <property type="protein sequence ID" value="MBB5219161.1"/>
    <property type="molecule type" value="Genomic_DNA"/>
</dbReference>
<comment type="similarity">
    <text evidence="3 10">Belongs to the FKBP-type PPIase family.</text>
</comment>
<evidence type="ECO:0000313" key="13">
    <source>
        <dbReference type="EMBL" id="QOS40941.1"/>
    </source>
</evidence>
<dbReference type="SUPFAM" id="SSF54534">
    <property type="entry name" value="FKBP-like"/>
    <property type="match status" value="1"/>
</dbReference>